<dbReference type="Pfam" id="PF00999">
    <property type="entry name" value="Na_H_Exchanger"/>
    <property type="match status" value="1"/>
</dbReference>
<protein>
    <submittedName>
        <fullName evidence="11">NAD-binding protein</fullName>
    </submittedName>
</protein>
<evidence type="ECO:0000259" key="10">
    <source>
        <dbReference type="Pfam" id="PF02254"/>
    </source>
</evidence>
<keyword evidence="5 8" id="KW-1133">Transmembrane helix</keyword>
<organism evidence="11 12">
    <name type="scientific">Psychrosphaera algicola</name>
    <dbReference type="NCBI Taxonomy" id="3023714"/>
    <lineage>
        <taxon>Bacteria</taxon>
        <taxon>Pseudomonadati</taxon>
        <taxon>Pseudomonadota</taxon>
        <taxon>Gammaproteobacteria</taxon>
        <taxon>Alteromonadales</taxon>
        <taxon>Pseudoalteromonadaceae</taxon>
        <taxon>Psychrosphaera</taxon>
    </lineage>
</organism>
<feature type="transmembrane region" description="Helical" evidence="8">
    <location>
        <begin position="19"/>
        <end position="37"/>
    </location>
</feature>
<dbReference type="InterPro" id="IPR036291">
    <property type="entry name" value="NAD(P)-bd_dom_sf"/>
</dbReference>
<dbReference type="Proteomes" id="UP001528411">
    <property type="component" value="Unassembled WGS sequence"/>
</dbReference>
<dbReference type="SUPFAM" id="SSF51735">
    <property type="entry name" value="NAD(P)-binding Rossmann-fold domains"/>
    <property type="match status" value="1"/>
</dbReference>
<keyword evidence="12" id="KW-1185">Reference proteome</keyword>
<name>A0ABT5FCL6_9GAMM</name>
<sequence>MAARVDLAQLADISVNSTVLLLCMIFVARPIGVYLSTMSSSLRWQEKALISWIAPRGIVAAAVSALFSIKLEQNGMDEASILASLVFFVIIFTVVLQSLTAKPIAKMLGEREPAPLGFLIFGGNHFARLLAKELMQTGLQVKIADTNWEAISAARMEGIPTYFGNPSSEHAQRTMDLTGIGNLLVLSPHKQMNSLVTQYYQFLFGEEHVAGLGATDKKEFEGHLPTEKYMKSLGLFNNVSYSKLASMSSQGASLKKTSITAEFSWEDYKKKYENRYTPLFMFDEKNHVKLVTKETTYSEDKIKGIVSLIKPETPVSE</sequence>
<gene>
    <name evidence="11" type="ORF">PN838_11530</name>
</gene>
<feature type="domain" description="RCK N-terminal" evidence="10">
    <location>
        <begin position="118"/>
        <end position="208"/>
    </location>
</feature>
<evidence type="ECO:0000256" key="8">
    <source>
        <dbReference type="SAM" id="Phobius"/>
    </source>
</evidence>
<comment type="caution">
    <text evidence="11">The sequence shown here is derived from an EMBL/GenBank/DDBJ whole genome shotgun (WGS) entry which is preliminary data.</text>
</comment>
<evidence type="ECO:0000313" key="12">
    <source>
        <dbReference type="Proteomes" id="UP001528411"/>
    </source>
</evidence>
<proteinExistence type="predicted"/>
<dbReference type="Gene3D" id="3.40.50.720">
    <property type="entry name" value="NAD(P)-binding Rossmann-like Domain"/>
    <property type="match status" value="1"/>
</dbReference>
<dbReference type="EMBL" id="JAQOMS010000002">
    <property type="protein sequence ID" value="MDC2889289.1"/>
    <property type="molecule type" value="Genomic_DNA"/>
</dbReference>
<evidence type="ECO:0000259" key="9">
    <source>
        <dbReference type="Pfam" id="PF00999"/>
    </source>
</evidence>
<feature type="transmembrane region" description="Helical" evidence="8">
    <location>
        <begin position="49"/>
        <end position="69"/>
    </location>
</feature>
<evidence type="ECO:0000256" key="3">
    <source>
        <dbReference type="ARBA" id="ARBA00022449"/>
    </source>
</evidence>
<feature type="transmembrane region" description="Helical" evidence="8">
    <location>
        <begin position="81"/>
        <end position="101"/>
    </location>
</feature>
<keyword evidence="2" id="KW-0813">Transport</keyword>
<evidence type="ECO:0000256" key="4">
    <source>
        <dbReference type="ARBA" id="ARBA00022692"/>
    </source>
</evidence>
<keyword evidence="3" id="KW-0050">Antiport</keyword>
<keyword evidence="4 8" id="KW-0812">Transmembrane</keyword>
<evidence type="ECO:0000256" key="2">
    <source>
        <dbReference type="ARBA" id="ARBA00022448"/>
    </source>
</evidence>
<accession>A0ABT5FCL6</accession>
<dbReference type="InterPro" id="IPR006153">
    <property type="entry name" value="Cation/H_exchanger_TM"/>
</dbReference>
<dbReference type="InterPro" id="IPR003148">
    <property type="entry name" value="RCK_N"/>
</dbReference>
<comment type="subcellular location">
    <subcellularLocation>
        <location evidence="1">Cell membrane</location>
        <topology evidence="1">Multi-pass membrane protein</topology>
    </subcellularLocation>
</comment>
<evidence type="ECO:0000256" key="1">
    <source>
        <dbReference type="ARBA" id="ARBA00004651"/>
    </source>
</evidence>
<dbReference type="Pfam" id="PF02254">
    <property type="entry name" value="TrkA_N"/>
    <property type="match status" value="1"/>
</dbReference>
<evidence type="ECO:0000256" key="5">
    <source>
        <dbReference type="ARBA" id="ARBA00022989"/>
    </source>
</evidence>
<evidence type="ECO:0000256" key="7">
    <source>
        <dbReference type="ARBA" id="ARBA00023136"/>
    </source>
</evidence>
<feature type="domain" description="Cation/H+ exchanger transmembrane" evidence="9">
    <location>
        <begin position="15"/>
        <end position="106"/>
    </location>
</feature>
<dbReference type="PANTHER" id="PTHR32507:SF0">
    <property type="entry name" value="NA(+)_H(+) ANTIPORTER 2-RELATED"/>
    <property type="match status" value="1"/>
</dbReference>
<keyword evidence="7 8" id="KW-0472">Membrane</keyword>
<evidence type="ECO:0000256" key="6">
    <source>
        <dbReference type="ARBA" id="ARBA00023065"/>
    </source>
</evidence>
<reference evidence="11 12" key="1">
    <citation type="submission" date="2023-01" db="EMBL/GenBank/DDBJ databases">
        <title>Psychrosphaera sp. nov., isolated from marine algae.</title>
        <authorList>
            <person name="Bayburt H."/>
            <person name="Choi B.J."/>
            <person name="Kim J.M."/>
            <person name="Choi D.G."/>
            <person name="Jeon C.O."/>
        </authorList>
    </citation>
    <scope>NUCLEOTIDE SEQUENCE [LARGE SCALE GENOMIC DNA]</scope>
    <source>
        <strain evidence="11 12">G1-22</strain>
    </source>
</reference>
<keyword evidence="6" id="KW-0406">Ion transport</keyword>
<evidence type="ECO:0000313" key="11">
    <source>
        <dbReference type="EMBL" id="MDC2889289.1"/>
    </source>
</evidence>
<dbReference type="PANTHER" id="PTHR32507">
    <property type="entry name" value="NA(+)/H(+) ANTIPORTER 1"/>
    <property type="match status" value="1"/>
</dbReference>
<dbReference type="RefSeq" id="WP_272180754.1">
    <property type="nucleotide sequence ID" value="NZ_JAQOMS010000002.1"/>
</dbReference>